<dbReference type="RefSeq" id="WP_013299294.1">
    <property type="nucleotide sequence ID" value="NC_014414.1"/>
</dbReference>
<reference evidence="3" key="1">
    <citation type="submission" date="2010-08" db="EMBL/GenBank/DDBJ databases">
        <title>Genome sequence of Parvularcula bermudensis HTCC2503.</title>
        <authorList>
            <person name="Kang D.-M."/>
            <person name="Oh H.-M."/>
            <person name="Cho J.-C."/>
        </authorList>
    </citation>
    <scope>NUCLEOTIDE SEQUENCE [LARGE SCALE GENOMIC DNA]</scope>
    <source>
        <strain evidence="3">ATCC BAA-594 / HTCC2503 / KCTC 12087</strain>
    </source>
</reference>
<dbReference type="AlphaFoldDB" id="E0TBB6"/>
<dbReference type="EMBL" id="CP002156">
    <property type="protein sequence ID" value="ADM08320.1"/>
    <property type="molecule type" value="Genomic_DNA"/>
</dbReference>
<name>E0TBB6_PARBH</name>
<dbReference type="KEGG" id="pbr:PB2503_01202"/>
<keyword evidence="3" id="KW-1185">Reference proteome</keyword>
<feature type="domain" description="Thioredoxin" evidence="1">
    <location>
        <begin position="3"/>
        <end position="161"/>
    </location>
</feature>
<organism evidence="2 3">
    <name type="scientific">Parvularcula bermudensis (strain ATCC BAA-594 / HTCC2503 / KCTC 12087)</name>
    <dbReference type="NCBI Taxonomy" id="314260"/>
    <lineage>
        <taxon>Bacteria</taxon>
        <taxon>Pseudomonadati</taxon>
        <taxon>Pseudomonadota</taxon>
        <taxon>Alphaproteobacteria</taxon>
        <taxon>Parvularculales</taxon>
        <taxon>Parvularculaceae</taxon>
        <taxon>Parvularcula</taxon>
    </lineage>
</organism>
<dbReference type="Pfam" id="PF00578">
    <property type="entry name" value="AhpC-TSA"/>
    <property type="match status" value="1"/>
</dbReference>
<proteinExistence type="predicted"/>
<dbReference type="InterPro" id="IPR013766">
    <property type="entry name" value="Thioredoxin_domain"/>
</dbReference>
<dbReference type="InterPro" id="IPR036249">
    <property type="entry name" value="Thioredoxin-like_sf"/>
</dbReference>
<dbReference type="GO" id="GO:0016491">
    <property type="term" value="F:oxidoreductase activity"/>
    <property type="evidence" value="ECO:0007669"/>
    <property type="project" value="InterPro"/>
</dbReference>
<dbReference type="SUPFAM" id="SSF52833">
    <property type="entry name" value="Thioredoxin-like"/>
    <property type="match status" value="1"/>
</dbReference>
<dbReference type="eggNOG" id="COG1225">
    <property type="taxonomic scope" value="Bacteria"/>
</dbReference>
<gene>
    <name evidence="2" type="ordered locus">PB2503_01202</name>
</gene>
<evidence type="ECO:0000313" key="2">
    <source>
        <dbReference type="EMBL" id="ADM08320.1"/>
    </source>
</evidence>
<dbReference type="PROSITE" id="PS51352">
    <property type="entry name" value="THIOREDOXIN_2"/>
    <property type="match status" value="1"/>
</dbReference>
<dbReference type="STRING" id="314260.PB2503_01202"/>
<accession>E0TBB6</accession>
<protein>
    <recommendedName>
        <fullName evidence="1">Thioredoxin domain-containing protein</fullName>
    </recommendedName>
</protein>
<dbReference type="Gene3D" id="3.40.30.10">
    <property type="entry name" value="Glutaredoxin"/>
    <property type="match status" value="1"/>
</dbReference>
<evidence type="ECO:0000313" key="3">
    <source>
        <dbReference type="Proteomes" id="UP000001302"/>
    </source>
</evidence>
<dbReference type="GO" id="GO:0016209">
    <property type="term" value="F:antioxidant activity"/>
    <property type="evidence" value="ECO:0007669"/>
    <property type="project" value="InterPro"/>
</dbReference>
<sequence length="171" mass="19092">MLLHPGRKAPSLDIPTLKGDHWSLDRRTPDAMTIILVYRGLHCPACKEQLEKLNKMIGRFADLGAEIFALSMDSRERAQQTAEEWAIDDVPLGYGLSAERATDWGLFLSTAIKEEEPAIFAEPGIFMIKPDGTLFAAYLQSVPFARPTLDDLLSGLEFVIDNDYPARGIER</sequence>
<dbReference type="OrthoDB" id="9809746at2"/>
<dbReference type="HOGENOM" id="CLU_132019_0_0_5"/>
<dbReference type="Proteomes" id="UP000001302">
    <property type="component" value="Chromosome"/>
</dbReference>
<evidence type="ECO:0000259" key="1">
    <source>
        <dbReference type="PROSITE" id="PS51352"/>
    </source>
</evidence>
<dbReference type="InterPro" id="IPR000866">
    <property type="entry name" value="AhpC/TSA"/>
</dbReference>
<reference evidence="2 3" key="2">
    <citation type="journal article" date="2011" name="J. Bacteriol.">
        <title>Complete genome sequence of strain HTCC2503T of Parvularcula bermudensis, the type species of the order "Parvularculales" in the class Alphaproteobacteria.</title>
        <authorList>
            <person name="Oh H.M."/>
            <person name="Kang I."/>
            <person name="Vergin K.L."/>
            <person name="Kang D."/>
            <person name="Rhee K.H."/>
            <person name="Giovannoni S.J."/>
            <person name="Cho J.C."/>
        </authorList>
    </citation>
    <scope>NUCLEOTIDE SEQUENCE [LARGE SCALE GENOMIC DNA]</scope>
    <source>
        <strain evidence="3">ATCC BAA-594 / HTCC2503 / KCTC 12087</strain>
    </source>
</reference>